<dbReference type="KEGG" id="sfz:SFLOR_v1c02660"/>
<keyword evidence="5" id="KW-1133">Transmembrane helix</keyword>
<evidence type="ECO:0000256" key="3">
    <source>
        <dbReference type="ARBA" id="ARBA00022741"/>
    </source>
</evidence>
<gene>
    <name evidence="7" type="ORF">SFLOR_v1c02660</name>
</gene>
<dbReference type="Pfam" id="PF00005">
    <property type="entry name" value="ABC_tran"/>
    <property type="match status" value="1"/>
</dbReference>
<keyword evidence="5" id="KW-0472">Membrane</keyword>
<protein>
    <recommendedName>
        <fullName evidence="6">ABC transporter domain-containing protein</fullName>
    </recommendedName>
</protein>
<keyword evidence="5" id="KW-0812">Transmembrane</keyword>
<feature type="transmembrane region" description="Helical" evidence="5">
    <location>
        <begin position="217"/>
        <end position="236"/>
    </location>
</feature>
<feature type="transmembrane region" description="Helical" evidence="5">
    <location>
        <begin position="94"/>
        <end position="117"/>
    </location>
</feature>
<keyword evidence="4" id="KW-0067">ATP-binding</keyword>
<dbReference type="PANTHER" id="PTHR43553">
    <property type="entry name" value="HEAVY METAL TRANSPORTER"/>
    <property type="match status" value="1"/>
</dbReference>
<proteinExistence type="inferred from homology"/>
<dbReference type="AlphaFoldDB" id="A0A2K8SD14"/>
<evidence type="ECO:0000256" key="4">
    <source>
        <dbReference type="ARBA" id="ARBA00022840"/>
    </source>
</evidence>
<name>A0A2K8SD14_9MOLU</name>
<dbReference type="InterPro" id="IPR003439">
    <property type="entry name" value="ABC_transporter-like_ATP-bd"/>
</dbReference>
<comment type="similarity">
    <text evidence="1">Belongs to the ABC transporter superfamily.</text>
</comment>
<keyword evidence="2" id="KW-0813">Transport</keyword>
<evidence type="ECO:0000256" key="5">
    <source>
        <dbReference type="SAM" id="Phobius"/>
    </source>
</evidence>
<dbReference type="RefSeq" id="WP_100916312.1">
    <property type="nucleotide sequence ID" value="NZ_CP025057.1"/>
</dbReference>
<organism evidence="7 8">
    <name type="scientific">Spiroplasma floricola 23-6</name>
    <dbReference type="NCBI Taxonomy" id="1336749"/>
    <lineage>
        <taxon>Bacteria</taxon>
        <taxon>Bacillati</taxon>
        <taxon>Mycoplasmatota</taxon>
        <taxon>Mollicutes</taxon>
        <taxon>Entomoplasmatales</taxon>
        <taxon>Spiroplasmataceae</taxon>
        <taxon>Spiroplasma</taxon>
    </lineage>
</organism>
<feature type="transmembrane region" description="Helical" evidence="5">
    <location>
        <begin position="50"/>
        <end position="74"/>
    </location>
</feature>
<reference evidence="7 8" key="1">
    <citation type="submission" date="2017-12" db="EMBL/GenBank/DDBJ databases">
        <title>Complete genome sequence of Spiroplasma floricola 23-6 (ATCC 29989).</title>
        <authorList>
            <person name="Tsai Y.-M."/>
            <person name="Wu P.-S."/>
            <person name="Lo W.-S."/>
            <person name="Kuo C.-H."/>
        </authorList>
    </citation>
    <scope>NUCLEOTIDE SEQUENCE [LARGE SCALE GENOMIC DNA]</scope>
    <source>
        <strain evidence="7 8">23-6</strain>
    </source>
</reference>
<dbReference type="GO" id="GO:0016887">
    <property type="term" value="F:ATP hydrolysis activity"/>
    <property type="evidence" value="ECO:0007669"/>
    <property type="project" value="InterPro"/>
</dbReference>
<dbReference type="Gene3D" id="3.40.50.300">
    <property type="entry name" value="P-loop containing nucleotide triphosphate hydrolases"/>
    <property type="match status" value="1"/>
</dbReference>
<dbReference type="OrthoDB" id="392089at2"/>
<feature type="domain" description="ABC transporter" evidence="6">
    <location>
        <begin position="244"/>
        <end position="457"/>
    </location>
</feature>
<dbReference type="GO" id="GO:0005524">
    <property type="term" value="F:ATP binding"/>
    <property type="evidence" value="ECO:0007669"/>
    <property type="project" value="UniProtKB-KW"/>
</dbReference>
<evidence type="ECO:0000259" key="6">
    <source>
        <dbReference type="PROSITE" id="PS50893"/>
    </source>
</evidence>
<dbReference type="InterPro" id="IPR027417">
    <property type="entry name" value="P-loop_NTPase"/>
</dbReference>
<accession>A0A2K8SD14</accession>
<feature type="transmembrane region" description="Helical" evidence="5">
    <location>
        <begin position="195"/>
        <end position="211"/>
    </location>
</feature>
<feature type="transmembrane region" description="Helical" evidence="5">
    <location>
        <begin position="138"/>
        <end position="159"/>
    </location>
</feature>
<keyword evidence="8" id="KW-1185">Reference proteome</keyword>
<evidence type="ECO:0000313" key="7">
    <source>
        <dbReference type="EMBL" id="AUB31323.1"/>
    </source>
</evidence>
<evidence type="ECO:0000256" key="2">
    <source>
        <dbReference type="ARBA" id="ARBA00022448"/>
    </source>
</evidence>
<evidence type="ECO:0000256" key="1">
    <source>
        <dbReference type="ARBA" id="ARBA00005417"/>
    </source>
</evidence>
<sequence length="457" mass="53677">MFKIVSFNYKRSIKLWYVYLIAAFFSYGWIFIDIGNLISNSWLDVSEITLIIRINYLSIGNTIILLFYILYLYKDYKSGLWNHFISLNVKSNKIIFSYLLNGFIISFVNILINFIWVMSAYSTSISRYGCLNLINDSLFVSITYLFLLVTILFICFRFFHKYKDIVIFLTSSLLIYLAIIAQLTVGPIMQIENNALLIIISLIPILNISIMNSINNFFWVALAMNYFIIILLLTIWKIKEGKNSMKINVNKNISDNFTLKIENLEINENEIIAIMGANDSWKTSFLELLSNTYKSKKAIHLDKEYSYTILKQKSDFVNVSLLNIVELFTSLSKTIKNISLEELLKEYKLINYKKTSYSKLSEEQKQRFKFMLIEFMQTDVLILDETFNFLDNAWKKKLLNKVIEMSKNFKIVFIIDHDLEIIKKICTRLIYFREGKIVKDTNNLNSIKQSDIDEILT</sequence>
<evidence type="ECO:0000313" key="8">
    <source>
        <dbReference type="Proteomes" id="UP000231823"/>
    </source>
</evidence>
<feature type="transmembrane region" description="Helical" evidence="5">
    <location>
        <begin position="16"/>
        <end position="38"/>
    </location>
</feature>
<dbReference type="InterPro" id="IPR050095">
    <property type="entry name" value="ECF_ABC_transporter_ATP-bd"/>
</dbReference>
<feature type="transmembrane region" description="Helical" evidence="5">
    <location>
        <begin position="165"/>
        <end position="183"/>
    </location>
</feature>
<dbReference type="Proteomes" id="UP000231823">
    <property type="component" value="Chromosome"/>
</dbReference>
<dbReference type="PROSITE" id="PS50893">
    <property type="entry name" value="ABC_TRANSPORTER_2"/>
    <property type="match status" value="1"/>
</dbReference>
<dbReference type="GO" id="GO:0042626">
    <property type="term" value="F:ATPase-coupled transmembrane transporter activity"/>
    <property type="evidence" value="ECO:0007669"/>
    <property type="project" value="TreeGrafter"/>
</dbReference>
<dbReference type="EMBL" id="CP025057">
    <property type="protein sequence ID" value="AUB31323.1"/>
    <property type="molecule type" value="Genomic_DNA"/>
</dbReference>
<keyword evidence="3" id="KW-0547">Nucleotide-binding</keyword>
<dbReference type="GO" id="GO:0043190">
    <property type="term" value="C:ATP-binding cassette (ABC) transporter complex"/>
    <property type="evidence" value="ECO:0007669"/>
    <property type="project" value="TreeGrafter"/>
</dbReference>
<dbReference type="SUPFAM" id="SSF52540">
    <property type="entry name" value="P-loop containing nucleoside triphosphate hydrolases"/>
    <property type="match status" value="1"/>
</dbReference>